<dbReference type="Gene3D" id="1.10.418.40">
    <property type="entry name" value="Autophagy protein 6/Beclin 1"/>
    <property type="match status" value="1"/>
</dbReference>
<keyword evidence="3" id="KW-0175">Coiled coil</keyword>
<dbReference type="GO" id="GO:0042593">
    <property type="term" value="P:glucose homeostasis"/>
    <property type="evidence" value="ECO:0007669"/>
    <property type="project" value="Ensembl"/>
</dbReference>
<evidence type="ECO:0000313" key="7">
    <source>
        <dbReference type="Ensembl" id="ENSNGAP00000013712.1"/>
    </source>
</evidence>
<dbReference type="AlphaFoldDB" id="A0A8C6R7Q5"/>
<dbReference type="Pfam" id="PF17675">
    <property type="entry name" value="APG6_N"/>
    <property type="match status" value="1"/>
</dbReference>
<dbReference type="GO" id="GO:0045324">
    <property type="term" value="P:late endosome to vacuole transport"/>
    <property type="evidence" value="ECO:0007669"/>
    <property type="project" value="TreeGrafter"/>
</dbReference>
<dbReference type="GO" id="GO:0000423">
    <property type="term" value="P:mitophagy"/>
    <property type="evidence" value="ECO:0007669"/>
    <property type="project" value="TreeGrafter"/>
</dbReference>
<dbReference type="GO" id="GO:0030674">
    <property type="term" value="F:protein-macromolecule adaptor activity"/>
    <property type="evidence" value="ECO:0007669"/>
    <property type="project" value="TreeGrafter"/>
</dbReference>
<dbReference type="Proteomes" id="UP000694381">
    <property type="component" value="Unassembled WGS sequence"/>
</dbReference>
<dbReference type="PANTHER" id="PTHR12768:SF5">
    <property type="entry name" value="BECLIN-2"/>
    <property type="match status" value="1"/>
</dbReference>
<evidence type="ECO:0000256" key="1">
    <source>
        <dbReference type="ARBA" id="ARBA00005965"/>
    </source>
</evidence>
<evidence type="ECO:0000256" key="3">
    <source>
        <dbReference type="SAM" id="Coils"/>
    </source>
</evidence>
<evidence type="ECO:0000259" key="5">
    <source>
        <dbReference type="Pfam" id="PF04111"/>
    </source>
</evidence>
<dbReference type="GeneTree" id="ENSGT00390000008164"/>
<dbReference type="InterPro" id="IPR041691">
    <property type="entry name" value="Atg6/beclin_CC"/>
</dbReference>
<evidence type="ECO:0000256" key="4">
    <source>
        <dbReference type="SAM" id="MobiDB-lite"/>
    </source>
</evidence>
<dbReference type="Pfam" id="PF04111">
    <property type="entry name" value="APG6"/>
    <property type="match status" value="1"/>
</dbReference>
<feature type="region of interest" description="Disordered" evidence="4">
    <location>
        <begin position="42"/>
        <end position="63"/>
    </location>
</feature>
<dbReference type="GO" id="GO:0044877">
    <property type="term" value="F:protein-containing complex binding"/>
    <property type="evidence" value="ECO:0007669"/>
    <property type="project" value="Ensembl"/>
</dbReference>
<evidence type="ECO:0000313" key="8">
    <source>
        <dbReference type="Proteomes" id="UP000694381"/>
    </source>
</evidence>
<gene>
    <name evidence="7" type="primary">Becn2</name>
</gene>
<dbReference type="GO" id="GO:0034271">
    <property type="term" value="C:phosphatidylinositol 3-kinase complex, class III, type I"/>
    <property type="evidence" value="ECO:0007669"/>
    <property type="project" value="TreeGrafter"/>
</dbReference>
<evidence type="ECO:0000256" key="2">
    <source>
        <dbReference type="ARBA" id="ARBA00023006"/>
    </source>
</evidence>
<dbReference type="PANTHER" id="PTHR12768">
    <property type="entry name" value="BECLIN 1"/>
    <property type="match status" value="1"/>
</dbReference>
<accession>A0A8C6R7Q5</accession>
<dbReference type="OMA" id="WTKAMKC"/>
<dbReference type="Ensembl" id="ENSNGAT00000019292.1">
    <property type="protein sequence ID" value="ENSNGAP00000013712.1"/>
    <property type="gene ID" value="ENSNGAG00000015212.1"/>
</dbReference>
<feature type="domain" description="Atg6 BARA" evidence="5">
    <location>
        <begin position="241"/>
        <end position="421"/>
    </location>
</feature>
<dbReference type="GO" id="GO:0034272">
    <property type="term" value="C:phosphatidylinositol 3-kinase complex, class III, type II"/>
    <property type="evidence" value="ECO:0007669"/>
    <property type="project" value="TreeGrafter"/>
</dbReference>
<name>A0A8C6R7Q5_NANGA</name>
<keyword evidence="8" id="KW-1185">Reference proteome</keyword>
<dbReference type="Gene3D" id="6.10.250.3110">
    <property type="match status" value="1"/>
</dbReference>
<comment type="similarity">
    <text evidence="1">Belongs to the beclin family.</text>
</comment>
<sequence>MSSVCFLCQRCSQPLRFSQLSEQQGGPQEEEPLDAQDHASLSEKMPVSGKLQASASSKPLPDCVGTSEESGTCFTLIGEVASMKSLNSIQNATLEVFEILSGQKDVGNPLCEDCTDNLLMHLDAQLTLIESDIQSYRRFVDSEAMGEEERETLHAELRAELRGLEQEEAKLAQELEDMEQHQAEVSEELRATQAETEELYQQKKQYQKEYSALTWQQLELMDQLSSVENQLQYAQRQLWRLKKTNIFNTTFTIKDDGPLGIINNFRLGCLPGLRVGWNEISAAWGQTVLLLLALSKTVGLQFQRYQPVPCGNHSYLKSLTSDGVMLPLFSDGSHSVFLNNKFDLGMTAFLDCLQQLVVEVGKGKEDLCLPYVIHVKEGLIEDAWGRQECCSIRTHLNTEQQWTQALKFMLINLKWILSWASVRV</sequence>
<dbReference type="InterPro" id="IPR040455">
    <property type="entry name" value="Atg6_BARA"/>
</dbReference>
<dbReference type="InterPro" id="IPR007243">
    <property type="entry name" value="Atg6/Beclin"/>
</dbReference>
<reference evidence="7" key="2">
    <citation type="submission" date="2025-09" db="UniProtKB">
        <authorList>
            <consortium name="Ensembl"/>
        </authorList>
    </citation>
    <scope>IDENTIFICATION</scope>
</reference>
<reference evidence="7" key="1">
    <citation type="submission" date="2025-08" db="UniProtKB">
        <authorList>
            <consortium name="Ensembl"/>
        </authorList>
    </citation>
    <scope>IDENTIFICATION</scope>
</reference>
<organism evidence="7 8">
    <name type="scientific">Nannospalax galili</name>
    <name type="common">Northern Israeli blind subterranean mole rat</name>
    <name type="synonym">Spalax galili</name>
    <dbReference type="NCBI Taxonomy" id="1026970"/>
    <lineage>
        <taxon>Eukaryota</taxon>
        <taxon>Metazoa</taxon>
        <taxon>Chordata</taxon>
        <taxon>Craniata</taxon>
        <taxon>Vertebrata</taxon>
        <taxon>Euteleostomi</taxon>
        <taxon>Mammalia</taxon>
        <taxon>Eutheria</taxon>
        <taxon>Euarchontoglires</taxon>
        <taxon>Glires</taxon>
        <taxon>Rodentia</taxon>
        <taxon>Myomorpha</taxon>
        <taxon>Muroidea</taxon>
        <taxon>Spalacidae</taxon>
        <taxon>Spalacinae</taxon>
        <taxon>Nannospalax</taxon>
    </lineage>
</organism>
<dbReference type="InterPro" id="IPR038274">
    <property type="entry name" value="Atg6/Beclin_C_sf"/>
</dbReference>
<keyword evidence="2" id="KW-0072">Autophagy</keyword>
<dbReference type="GO" id="GO:0000407">
    <property type="term" value="C:phagophore assembly site"/>
    <property type="evidence" value="ECO:0007669"/>
    <property type="project" value="TreeGrafter"/>
</dbReference>
<feature type="domain" description="Atg6/beclin coiled-coil" evidence="6">
    <location>
        <begin position="109"/>
        <end position="238"/>
    </location>
</feature>
<dbReference type="GO" id="GO:0000045">
    <property type="term" value="P:autophagosome assembly"/>
    <property type="evidence" value="ECO:0007669"/>
    <property type="project" value="TreeGrafter"/>
</dbReference>
<dbReference type="GO" id="GO:0043548">
    <property type="term" value="F:phosphatidylinositol 3-kinase binding"/>
    <property type="evidence" value="ECO:0007669"/>
    <property type="project" value="TreeGrafter"/>
</dbReference>
<protein>
    <submittedName>
        <fullName evidence="7">Beclin 2</fullName>
    </submittedName>
</protein>
<dbReference type="GO" id="GO:0006995">
    <property type="term" value="P:cellular response to nitrogen starvation"/>
    <property type="evidence" value="ECO:0007669"/>
    <property type="project" value="TreeGrafter"/>
</dbReference>
<proteinExistence type="inferred from homology"/>
<dbReference type="GO" id="GO:0008333">
    <property type="term" value="P:endosome to lysosome transport"/>
    <property type="evidence" value="ECO:0007669"/>
    <property type="project" value="Ensembl"/>
</dbReference>
<feature type="coiled-coil region" evidence="3">
    <location>
        <begin position="147"/>
        <end position="244"/>
    </location>
</feature>
<dbReference type="GO" id="GO:1990172">
    <property type="term" value="P:G protein-coupled receptor catabolic process"/>
    <property type="evidence" value="ECO:0007669"/>
    <property type="project" value="Ensembl"/>
</dbReference>
<evidence type="ECO:0000259" key="6">
    <source>
        <dbReference type="Pfam" id="PF17675"/>
    </source>
</evidence>